<evidence type="ECO:0000313" key="8">
    <source>
        <dbReference type="Proteomes" id="UP000234530"/>
    </source>
</evidence>
<dbReference type="AlphaFoldDB" id="A0A2H5EYY3"/>
<evidence type="ECO:0000259" key="6">
    <source>
        <dbReference type="PROSITE" id="PS50977"/>
    </source>
</evidence>
<organism evidence="7 8">
    <name type="scientific">Paracoccus zhejiangensis</name>
    <dbReference type="NCBI Taxonomy" id="1077935"/>
    <lineage>
        <taxon>Bacteria</taxon>
        <taxon>Pseudomonadati</taxon>
        <taxon>Pseudomonadota</taxon>
        <taxon>Alphaproteobacteria</taxon>
        <taxon>Rhodobacterales</taxon>
        <taxon>Paracoccaceae</taxon>
        <taxon>Paracoccus</taxon>
    </lineage>
</organism>
<keyword evidence="8" id="KW-1185">Reference proteome</keyword>
<dbReference type="KEGG" id="pzh:CX676_10230"/>
<dbReference type="EMBL" id="CP025430">
    <property type="protein sequence ID" value="AUH64493.1"/>
    <property type="molecule type" value="Genomic_DNA"/>
</dbReference>
<dbReference type="Proteomes" id="UP000234530">
    <property type="component" value="Chromosome"/>
</dbReference>
<reference evidence="7 8" key="1">
    <citation type="journal article" date="2013" name="Antonie Van Leeuwenhoek">
        <title>Paracoccus zhejiangensis sp. nov., isolated from activated sludge in wastewater-treatment system.</title>
        <authorList>
            <person name="Wu Z.G."/>
            <person name="Zhang D.F."/>
            <person name="Liu Y.L."/>
            <person name="Wang F."/>
            <person name="Jiang X."/>
            <person name="Li C."/>
            <person name="Li S.P."/>
            <person name="Hong Q."/>
            <person name="Li W.J."/>
        </authorList>
    </citation>
    <scope>NUCLEOTIDE SEQUENCE [LARGE SCALE GENOMIC DNA]</scope>
    <source>
        <strain evidence="7 8">J6</strain>
    </source>
</reference>
<gene>
    <name evidence="7" type="ORF">CX676_10230</name>
</gene>
<feature type="DNA-binding region" description="H-T-H motif" evidence="4">
    <location>
        <begin position="35"/>
        <end position="54"/>
    </location>
</feature>
<proteinExistence type="predicted"/>
<dbReference type="Pfam" id="PF00440">
    <property type="entry name" value="TetR_N"/>
    <property type="match status" value="1"/>
</dbReference>
<dbReference type="PROSITE" id="PS50977">
    <property type="entry name" value="HTH_TETR_2"/>
    <property type="match status" value="1"/>
</dbReference>
<dbReference type="SUPFAM" id="SSF46689">
    <property type="entry name" value="Homeodomain-like"/>
    <property type="match status" value="1"/>
</dbReference>
<dbReference type="Gene3D" id="1.10.357.10">
    <property type="entry name" value="Tetracycline Repressor, domain 2"/>
    <property type="match status" value="1"/>
</dbReference>
<dbReference type="InterPro" id="IPR001647">
    <property type="entry name" value="HTH_TetR"/>
</dbReference>
<feature type="domain" description="HTH tetR-type" evidence="6">
    <location>
        <begin position="12"/>
        <end position="72"/>
    </location>
</feature>
<dbReference type="InterPro" id="IPR023772">
    <property type="entry name" value="DNA-bd_HTH_TetR-type_CS"/>
</dbReference>
<keyword evidence="3" id="KW-0804">Transcription</keyword>
<dbReference type="PRINTS" id="PR00455">
    <property type="entry name" value="HTHTETR"/>
</dbReference>
<evidence type="ECO:0000256" key="1">
    <source>
        <dbReference type="ARBA" id="ARBA00023015"/>
    </source>
</evidence>
<evidence type="ECO:0000256" key="4">
    <source>
        <dbReference type="PROSITE-ProRule" id="PRU00335"/>
    </source>
</evidence>
<evidence type="ECO:0000256" key="5">
    <source>
        <dbReference type="SAM" id="MobiDB-lite"/>
    </source>
</evidence>
<dbReference type="GO" id="GO:0003700">
    <property type="term" value="F:DNA-binding transcription factor activity"/>
    <property type="evidence" value="ECO:0007669"/>
    <property type="project" value="TreeGrafter"/>
</dbReference>
<dbReference type="PROSITE" id="PS01081">
    <property type="entry name" value="HTH_TETR_1"/>
    <property type="match status" value="1"/>
</dbReference>
<dbReference type="PANTHER" id="PTHR30055">
    <property type="entry name" value="HTH-TYPE TRANSCRIPTIONAL REGULATOR RUTR"/>
    <property type="match status" value="1"/>
</dbReference>
<keyword evidence="1" id="KW-0805">Transcription regulation</keyword>
<dbReference type="Pfam" id="PF14246">
    <property type="entry name" value="TetR_C_7"/>
    <property type="match status" value="1"/>
</dbReference>
<dbReference type="Gene3D" id="1.10.10.60">
    <property type="entry name" value="Homeodomain-like"/>
    <property type="match status" value="1"/>
</dbReference>
<dbReference type="FunFam" id="1.10.10.60:FF:000141">
    <property type="entry name" value="TetR family transcriptional regulator"/>
    <property type="match status" value="1"/>
</dbReference>
<dbReference type="InterPro" id="IPR039536">
    <property type="entry name" value="TetR_C_Proteobacteria"/>
</dbReference>
<name>A0A2H5EYY3_9RHOB</name>
<dbReference type="InterPro" id="IPR036271">
    <property type="entry name" value="Tet_transcr_reg_TetR-rel_C_sf"/>
</dbReference>
<sequence length="233" mass="26237">MVLRKVSPITKGRKFKQVLEGARKVFLREGYAGASVDDIAGEAKVSKATLYSYFPDKEQMFSEVFRADLVQEDEEPLFPVSSDLPAARALPQIVEVMAARIVSPAGLHAYRMRVGESARFPDLAREYHDAIHRRQRDALRQVLERWVRRGELEIVDTELAAEQLIALAAALIRDRALFLGSDSVTDLHLRRITDRAVQVFLSAYTPQFENSHGLSRGARSYPGDRSKTVPPME</sequence>
<dbReference type="SUPFAM" id="SSF48498">
    <property type="entry name" value="Tetracyclin repressor-like, C-terminal domain"/>
    <property type="match status" value="1"/>
</dbReference>
<evidence type="ECO:0000256" key="2">
    <source>
        <dbReference type="ARBA" id="ARBA00023125"/>
    </source>
</evidence>
<dbReference type="InterPro" id="IPR050109">
    <property type="entry name" value="HTH-type_TetR-like_transc_reg"/>
</dbReference>
<dbReference type="PANTHER" id="PTHR30055:SF146">
    <property type="entry name" value="HTH-TYPE TRANSCRIPTIONAL DUAL REGULATOR CECR"/>
    <property type="match status" value="1"/>
</dbReference>
<accession>A0A2H5EYY3</accession>
<evidence type="ECO:0000256" key="3">
    <source>
        <dbReference type="ARBA" id="ARBA00023163"/>
    </source>
</evidence>
<dbReference type="OrthoDB" id="9816431at2"/>
<protein>
    <submittedName>
        <fullName evidence="7">TetR/AcrR family transcriptional regulator</fullName>
    </submittedName>
</protein>
<evidence type="ECO:0000313" key="7">
    <source>
        <dbReference type="EMBL" id="AUH64493.1"/>
    </source>
</evidence>
<dbReference type="InterPro" id="IPR009057">
    <property type="entry name" value="Homeodomain-like_sf"/>
</dbReference>
<dbReference type="GO" id="GO:0000976">
    <property type="term" value="F:transcription cis-regulatory region binding"/>
    <property type="evidence" value="ECO:0007669"/>
    <property type="project" value="TreeGrafter"/>
</dbReference>
<keyword evidence="2 4" id="KW-0238">DNA-binding</keyword>
<feature type="region of interest" description="Disordered" evidence="5">
    <location>
        <begin position="210"/>
        <end position="233"/>
    </location>
</feature>